<dbReference type="OrthoDB" id="5582935at2759"/>
<dbReference type="AlphaFoldDB" id="A0A4P9XW69"/>
<dbReference type="Proteomes" id="UP000271241">
    <property type="component" value="Unassembled WGS sequence"/>
</dbReference>
<keyword evidence="1" id="KW-0472">Membrane</keyword>
<gene>
    <name evidence="2" type="ORF">THASP1DRAFT_27660</name>
</gene>
<reference evidence="3" key="1">
    <citation type="journal article" date="2018" name="Nat. Microbiol.">
        <title>Leveraging single-cell genomics to expand the fungal tree of life.</title>
        <authorList>
            <person name="Ahrendt S.R."/>
            <person name="Quandt C.A."/>
            <person name="Ciobanu D."/>
            <person name="Clum A."/>
            <person name="Salamov A."/>
            <person name="Andreopoulos B."/>
            <person name="Cheng J.F."/>
            <person name="Woyke T."/>
            <person name="Pelin A."/>
            <person name="Henrissat B."/>
            <person name="Reynolds N.K."/>
            <person name="Benny G.L."/>
            <person name="Smith M.E."/>
            <person name="James T.Y."/>
            <person name="Grigoriev I.V."/>
        </authorList>
    </citation>
    <scope>NUCLEOTIDE SEQUENCE [LARGE SCALE GENOMIC DNA]</scope>
    <source>
        <strain evidence="3">RSA 1356</strain>
    </source>
</reference>
<name>A0A4P9XW69_9FUNG</name>
<keyword evidence="3" id="KW-1185">Reference proteome</keyword>
<keyword evidence="1" id="KW-0812">Transmembrane</keyword>
<evidence type="ECO:0000256" key="1">
    <source>
        <dbReference type="SAM" id="Phobius"/>
    </source>
</evidence>
<proteinExistence type="predicted"/>
<feature type="transmembrane region" description="Helical" evidence="1">
    <location>
        <begin position="77"/>
        <end position="97"/>
    </location>
</feature>
<protein>
    <recommendedName>
        <fullName evidence="4">Nuclear pore assembly and biogenesis-domain-containing protein</fullName>
    </recommendedName>
</protein>
<sequence>MDLIRLLPFPLPPAAEQLLVEYLPAEYLPRLPTLTDTLTVVFERVPLFENQLMFYLLLGILIYVVVSMVLSTMRWMLNLFTFAIKAAVVVAIGLYLYQASQGGEGQQHAQLSGLLSLKGTATAGGALPTGTAT</sequence>
<evidence type="ECO:0008006" key="4">
    <source>
        <dbReference type="Google" id="ProtNLM"/>
    </source>
</evidence>
<keyword evidence="1" id="KW-1133">Transmembrane helix</keyword>
<feature type="transmembrane region" description="Helical" evidence="1">
    <location>
        <begin position="52"/>
        <end position="70"/>
    </location>
</feature>
<accession>A0A4P9XW69</accession>
<organism evidence="2 3">
    <name type="scientific">Thamnocephalis sphaerospora</name>
    <dbReference type="NCBI Taxonomy" id="78915"/>
    <lineage>
        <taxon>Eukaryota</taxon>
        <taxon>Fungi</taxon>
        <taxon>Fungi incertae sedis</taxon>
        <taxon>Zoopagomycota</taxon>
        <taxon>Zoopagomycotina</taxon>
        <taxon>Zoopagomycetes</taxon>
        <taxon>Zoopagales</taxon>
        <taxon>Sigmoideomycetaceae</taxon>
        <taxon>Thamnocephalis</taxon>
    </lineage>
</organism>
<evidence type="ECO:0000313" key="3">
    <source>
        <dbReference type="Proteomes" id="UP000271241"/>
    </source>
</evidence>
<evidence type="ECO:0000313" key="2">
    <source>
        <dbReference type="EMBL" id="RKP10563.1"/>
    </source>
</evidence>
<dbReference type="EMBL" id="KZ992447">
    <property type="protein sequence ID" value="RKP10563.1"/>
    <property type="molecule type" value="Genomic_DNA"/>
</dbReference>